<gene>
    <name evidence="1" type="ORF">CLUP02_17881</name>
</gene>
<dbReference type="EMBL" id="CP019472">
    <property type="protein sequence ID" value="UQC76368.1"/>
    <property type="molecule type" value="Genomic_DNA"/>
</dbReference>
<organism evidence="1 2">
    <name type="scientific">Colletotrichum lupini</name>
    <dbReference type="NCBI Taxonomy" id="145971"/>
    <lineage>
        <taxon>Eukaryota</taxon>
        <taxon>Fungi</taxon>
        <taxon>Dikarya</taxon>
        <taxon>Ascomycota</taxon>
        <taxon>Pezizomycotina</taxon>
        <taxon>Sordariomycetes</taxon>
        <taxon>Hypocreomycetidae</taxon>
        <taxon>Glomerellales</taxon>
        <taxon>Glomerellaceae</taxon>
        <taxon>Colletotrichum</taxon>
        <taxon>Colletotrichum acutatum species complex</taxon>
    </lineage>
</organism>
<evidence type="ECO:0000313" key="2">
    <source>
        <dbReference type="Proteomes" id="UP000830671"/>
    </source>
</evidence>
<protein>
    <submittedName>
        <fullName evidence="1">Uncharacterized protein</fullName>
    </submittedName>
</protein>
<dbReference type="RefSeq" id="XP_049138009.1">
    <property type="nucleotide sequence ID" value="XM_049296785.1"/>
</dbReference>
<evidence type="ECO:0000313" key="1">
    <source>
        <dbReference type="EMBL" id="UQC76368.1"/>
    </source>
</evidence>
<reference evidence="1" key="1">
    <citation type="journal article" date="2021" name="Mol. Plant Microbe Interact.">
        <title>Complete Genome Sequence of the Plant-Pathogenic Fungus Colletotrichum lupini.</title>
        <authorList>
            <person name="Baroncelli R."/>
            <person name="Pensec F."/>
            <person name="Da Lio D."/>
            <person name="Boufleur T."/>
            <person name="Vicente I."/>
            <person name="Sarrocco S."/>
            <person name="Picot A."/>
            <person name="Baraldi E."/>
            <person name="Sukno S."/>
            <person name="Thon M."/>
            <person name="Le Floch G."/>
        </authorList>
    </citation>
    <scope>NUCLEOTIDE SEQUENCE</scope>
    <source>
        <strain evidence="1">IMI 504893</strain>
    </source>
</reference>
<dbReference type="GeneID" id="73351795"/>
<accession>A0A9Q8SFX7</accession>
<dbReference type="Proteomes" id="UP000830671">
    <property type="component" value="Chromosome 10"/>
</dbReference>
<name>A0A9Q8SFX7_9PEZI</name>
<proteinExistence type="predicted"/>
<dbReference type="AlphaFoldDB" id="A0A9Q8SFX7"/>
<keyword evidence="2" id="KW-1185">Reference proteome</keyword>
<sequence>MYESRLNETSTFINICRPMCFPESEAAMGTGLSTIQWTKMAPVFLTNNKHAISIIGKPPPPAPS</sequence>
<dbReference type="KEGG" id="clup:CLUP02_17881"/>